<keyword evidence="3 4" id="KW-0539">Nucleus</keyword>
<evidence type="ECO:0000256" key="3">
    <source>
        <dbReference type="ARBA" id="ARBA00023242"/>
    </source>
</evidence>
<protein>
    <submittedName>
        <fullName evidence="8">Protein bric-a-brac 1</fullName>
    </submittedName>
</protein>
<comment type="caution">
    <text evidence="8">The sequence shown here is derived from an EMBL/GenBank/DDBJ whole genome shotgun (WGS) entry which is preliminary data.</text>
</comment>
<dbReference type="Gene3D" id="1.10.10.60">
    <property type="entry name" value="Homeodomain-like"/>
    <property type="match status" value="1"/>
</dbReference>
<dbReference type="Pfam" id="PF05225">
    <property type="entry name" value="HTH_psq"/>
    <property type="match status" value="1"/>
</dbReference>
<feature type="domain" description="BTB" evidence="6">
    <location>
        <begin position="48"/>
        <end position="114"/>
    </location>
</feature>
<comment type="subcellular location">
    <subcellularLocation>
        <location evidence="1 4">Nucleus</location>
    </subcellularLocation>
</comment>
<dbReference type="InterPro" id="IPR051095">
    <property type="entry name" value="Dros_DevTransReg"/>
</dbReference>
<evidence type="ECO:0000259" key="7">
    <source>
        <dbReference type="PROSITE" id="PS50960"/>
    </source>
</evidence>
<dbReference type="GO" id="GO:0003677">
    <property type="term" value="F:DNA binding"/>
    <property type="evidence" value="ECO:0007669"/>
    <property type="project" value="UniProtKB-UniRule"/>
</dbReference>
<dbReference type="AlphaFoldDB" id="A0A9Q0S5I1"/>
<evidence type="ECO:0000259" key="6">
    <source>
        <dbReference type="PROSITE" id="PS50097"/>
    </source>
</evidence>
<reference evidence="8" key="1">
    <citation type="submission" date="2022-07" db="EMBL/GenBank/DDBJ databases">
        <authorList>
            <person name="Trinca V."/>
            <person name="Uliana J.V.C."/>
            <person name="Torres T.T."/>
            <person name="Ward R.J."/>
            <person name="Monesi N."/>
        </authorList>
    </citation>
    <scope>NUCLEOTIDE SEQUENCE</scope>
    <source>
        <strain evidence="8">HSMRA1968</strain>
        <tissue evidence="8">Whole embryos</tissue>
    </source>
</reference>
<dbReference type="SUPFAM" id="SSF46689">
    <property type="entry name" value="Homeodomain-like"/>
    <property type="match status" value="1"/>
</dbReference>
<feature type="region of interest" description="Disordered" evidence="5">
    <location>
        <begin position="557"/>
        <end position="577"/>
    </location>
</feature>
<dbReference type="GO" id="GO:0005634">
    <property type="term" value="C:nucleus"/>
    <property type="evidence" value="ECO:0007669"/>
    <property type="project" value="UniProtKB-SubCell"/>
</dbReference>
<organism evidence="8 9">
    <name type="scientific">Pseudolycoriella hygida</name>
    <dbReference type="NCBI Taxonomy" id="35572"/>
    <lineage>
        <taxon>Eukaryota</taxon>
        <taxon>Metazoa</taxon>
        <taxon>Ecdysozoa</taxon>
        <taxon>Arthropoda</taxon>
        <taxon>Hexapoda</taxon>
        <taxon>Insecta</taxon>
        <taxon>Pterygota</taxon>
        <taxon>Neoptera</taxon>
        <taxon>Endopterygota</taxon>
        <taxon>Diptera</taxon>
        <taxon>Nematocera</taxon>
        <taxon>Sciaroidea</taxon>
        <taxon>Sciaridae</taxon>
        <taxon>Pseudolycoriella</taxon>
    </lineage>
</organism>
<feature type="compositionally biased region" description="Basic and acidic residues" evidence="5">
    <location>
        <begin position="563"/>
        <end position="574"/>
    </location>
</feature>
<evidence type="ECO:0000256" key="4">
    <source>
        <dbReference type="PROSITE-ProRule" id="PRU00320"/>
    </source>
</evidence>
<dbReference type="InterPro" id="IPR007889">
    <property type="entry name" value="HTH_Psq"/>
</dbReference>
<dbReference type="InterPro" id="IPR009057">
    <property type="entry name" value="Homeodomain-like_sf"/>
</dbReference>
<dbReference type="PROSITE" id="PS50960">
    <property type="entry name" value="HTH_PSQ"/>
    <property type="match status" value="1"/>
</dbReference>
<dbReference type="OrthoDB" id="10261408at2759"/>
<accession>A0A9Q0S5I1</accession>
<keyword evidence="2 4" id="KW-0238">DNA-binding</keyword>
<dbReference type="Pfam" id="PF00651">
    <property type="entry name" value="BTB"/>
    <property type="match status" value="1"/>
</dbReference>
<keyword evidence="9" id="KW-1185">Reference proteome</keyword>
<feature type="compositionally biased region" description="Polar residues" evidence="5">
    <location>
        <begin position="170"/>
        <end position="205"/>
    </location>
</feature>
<name>A0A9Q0S5I1_9DIPT</name>
<evidence type="ECO:0000256" key="5">
    <source>
        <dbReference type="SAM" id="MobiDB-lite"/>
    </source>
</evidence>
<dbReference type="SMART" id="SM00225">
    <property type="entry name" value="BTB"/>
    <property type="match status" value="1"/>
</dbReference>
<feature type="DNA-binding region" description="H-T-H motif" evidence="4">
    <location>
        <begin position="379"/>
        <end position="399"/>
    </location>
</feature>
<feature type="region of interest" description="Disordered" evidence="5">
    <location>
        <begin position="170"/>
        <end position="225"/>
    </location>
</feature>
<feature type="domain" description="HTH psq-type" evidence="7">
    <location>
        <begin position="352"/>
        <end position="403"/>
    </location>
</feature>
<dbReference type="SUPFAM" id="SSF54695">
    <property type="entry name" value="POZ domain"/>
    <property type="match status" value="1"/>
</dbReference>
<feature type="compositionally biased region" description="Basic and acidic residues" evidence="5">
    <location>
        <begin position="460"/>
        <end position="478"/>
    </location>
</feature>
<evidence type="ECO:0000256" key="2">
    <source>
        <dbReference type="ARBA" id="ARBA00023125"/>
    </source>
</evidence>
<evidence type="ECO:0000256" key="1">
    <source>
        <dbReference type="ARBA" id="ARBA00004123"/>
    </source>
</evidence>
<feature type="compositionally biased region" description="Polar residues" evidence="5">
    <location>
        <begin position="277"/>
        <end position="304"/>
    </location>
</feature>
<dbReference type="InterPro" id="IPR011333">
    <property type="entry name" value="SKP1/BTB/POZ_sf"/>
</dbReference>
<proteinExistence type="predicted"/>
<dbReference type="Proteomes" id="UP001151699">
    <property type="component" value="Chromosome A"/>
</dbReference>
<feature type="region of interest" description="Disordered" evidence="5">
    <location>
        <begin position="276"/>
        <end position="351"/>
    </location>
</feature>
<gene>
    <name evidence="8" type="primary">bab1_1</name>
    <name evidence="8" type="ORF">Bhyg_01073</name>
</gene>
<dbReference type="InterPro" id="IPR000210">
    <property type="entry name" value="BTB/POZ_dom"/>
</dbReference>
<dbReference type="PANTHER" id="PTHR23110">
    <property type="entry name" value="BTB DOMAIN TRANSCRIPTION FACTOR"/>
    <property type="match status" value="1"/>
</dbReference>
<dbReference type="Gene3D" id="3.30.710.10">
    <property type="entry name" value="Potassium Channel Kv1.1, Chain A"/>
    <property type="match status" value="1"/>
</dbReference>
<feature type="compositionally biased region" description="Basic and acidic residues" evidence="5">
    <location>
        <begin position="305"/>
        <end position="322"/>
    </location>
</feature>
<dbReference type="PANTHER" id="PTHR23110:SF105">
    <property type="entry name" value="RIBBON, ISOFORM C"/>
    <property type="match status" value="1"/>
</dbReference>
<sequence>MKHGLLLKKKKRLKMGGQEGQTYCLRWNNHKSNLVEILDVLIHKECYVDCTIYVDGQEQFKAHRVVLAANSPYFQSILQDVPMDHCSILVPGVQPFEMRALIEYMYTGEVNVTQSQIARIMIIAKQLEVKGLYDMTDLKDKFDKIDDSQHYTHNNHKQNDIQSSPIISTSTNIATAQSSSSSPPYNYKQPYSNLFSQGSAGLSQTERSHPWSMSPHLSSGLHPPPHLQNAAVAMLSSVYDSSSDMNPLKRKKLQSISSMLMSNDTPILRNVLAQPNAADSSQPVPLVGPSSNSERSGRQSTHSNGTDHSDKQQKHKYDDHPHSPYTDKSFEEDNLEPHPNESRIAPYIPQQKPEWKRYKQYTRGDILSAIECVRNGMSALQASRKYGVPSRTLYDKVKKLGITTGRPMNRTMKRSNSNGGSPSAPFPYGLSGCATSSPYSVNDTHHSYSHGGHNATQSSHHNDSGDRDIDSRERDHHIPPSISHPAAALLDATFLQQAIEARGGGDITGREALHAMALAAAAHAAVNGISTSPGTHGTARSPSPSILMKYMRVASPNNQNTAEQRDNDQEHSPAVDDEVEDLSIAKKNDEICAPQQHGVIVPPMTKVAPHFNVDLIKRETTADDDPHN</sequence>
<dbReference type="PROSITE" id="PS50097">
    <property type="entry name" value="BTB"/>
    <property type="match status" value="1"/>
</dbReference>
<evidence type="ECO:0000313" key="9">
    <source>
        <dbReference type="Proteomes" id="UP001151699"/>
    </source>
</evidence>
<dbReference type="EMBL" id="WJQU01000001">
    <property type="protein sequence ID" value="KAJ6645864.1"/>
    <property type="molecule type" value="Genomic_DNA"/>
</dbReference>
<dbReference type="CDD" id="cd18315">
    <property type="entry name" value="BTB_POZ_BAB-like"/>
    <property type="match status" value="1"/>
</dbReference>
<dbReference type="FunFam" id="1.10.10.60:FF:000019">
    <property type="entry name" value="Ligand-dependent corepressor isoform 1"/>
    <property type="match status" value="1"/>
</dbReference>
<dbReference type="GO" id="GO:0006357">
    <property type="term" value="P:regulation of transcription by RNA polymerase II"/>
    <property type="evidence" value="ECO:0007669"/>
    <property type="project" value="TreeGrafter"/>
</dbReference>
<feature type="compositionally biased region" description="Basic and acidic residues" evidence="5">
    <location>
        <begin position="328"/>
        <end position="341"/>
    </location>
</feature>
<feature type="region of interest" description="Disordered" evidence="5">
    <location>
        <begin position="444"/>
        <end position="482"/>
    </location>
</feature>
<evidence type="ECO:0000313" key="8">
    <source>
        <dbReference type="EMBL" id="KAJ6645864.1"/>
    </source>
</evidence>